<dbReference type="AlphaFoldDB" id="A0A0B6ZH25"/>
<feature type="non-terminal residue" evidence="2">
    <location>
        <position position="297"/>
    </location>
</feature>
<feature type="non-terminal residue" evidence="2">
    <location>
        <position position="1"/>
    </location>
</feature>
<dbReference type="EMBL" id="HACG01020847">
    <property type="protein sequence ID" value="CEK67712.1"/>
    <property type="molecule type" value="Transcribed_RNA"/>
</dbReference>
<name>A0A0B6ZH25_9EUPU</name>
<feature type="compositionally biased region" description="Polar residues" evidence="1">
    <location>
        <begin position="16"/>
        <end position="29"/>
    </location>
</feature>
<protein>
    <submittedName>
        <fullName evidence="2">Uncharacterized protein</fullName>
    </submittedName>
</protein>
<feature type="region of interest" description="Disordered" evidence="1">
    <location>
        <begin position="1"/>
        <end position="31"/>
    </location>
</feature>
<gene>
    <name evidence="2" type="primary">ORF63639</name>
</gene>
<proteinExistence type="predicted"/>
<accession>A0A0B6ZH25</accession>
<reference evidence="2" key="1">
    <citation type="submission" date="2014-12" db="EMBL/GenBank/DDBJ databases">
        <title>Insight into the proteome of Arion vulgaris.</title>
        <authorList>
            <person name="Aradska J."/>
            <person name="Bulat T."/>
            <person name="Smidak R."/>
            <person name="Sarate P."/>
            <person name="Gangsoo J."/>
            <person name="Sialana F."/>
            <person name="Bilban M."/>
            <person name="Lubec G."/>
        </authorList>
    </citation>
    <scope>NUCLEOTIDE SEQUENCE</scope>
    <source>
        <tissue evidence="2">Skin</tissue>
    </source>
</reference>
<feature type="compositionally biased region" description="Low complexity" evidence="1">
    <location>
        <begin position="1"/>
        <end position="15"/>
    </location>
</feature>
<evidence type="ECO:0000313" key="2">
    <source>
        <dbReference type="EMBL" id="CEK67712.1"/>
    </source>
</evidence>
<evidence type="ECO:0000256" key="1">
    <source>
        <dbReference type="SAM" id="MobiDB-lite"/>
    </source>
</evidence>
<organism evidence="2">
    <name type="scientific">Arion vulgaris</name>
    <dbReference type="NCBI Taxonomy" id="1028688"/>
    <lineage>
        <taxon>Eukaryota</taxon>
        <taxon>Metazoa</taxon>
        <taxon>Spiralia</taxon>
        <taxon>Lophotrochozoa</taxon>
        <taxon>Mollusca</taxon>
        <taxon>Gastropoda</taxon>
        <taxon>Heterobranchia</taxon>
        <taxon>Euthyneura</taxon>
        <taxon>Panpulmonata</taxon>
        <taxon>Eupulmonata</taxon>
        <taxon>Stylommatophora</taxon>
        <taxon>Helicina</taxon>
        <taxon>Arionoidea</taxon>
        <taxon>Arionidae</taxon>
        <taxon>Arion</taxon>
    </lineage>
</organism>
<sequence length="297" mass="31903">AKTSSLQGLLFQSQQRVSDSGSSASTLTGVQGDAMHPHQQQELKILGHGNQQKKVFQGSTMEASQPTTQTGGWQPLQSIVKAQTQLRLGDSRQPTPKVIPPLGNTQALQVPRPSLINKPPQLQSQGQIGAPRVQGCAQGNLSGVVIRPVQHLTIMNNNQAGLSGQGGQNRPLIVRQMAPVQQLIISSLPTNQQSGLVGTPAKVSPPVVKTNCPRTPLPVNQKPQEQQGMPETLVLASSQQQVSNKPVLPVTQSIQVQQSMIQAPQLKAALEKETAPSEARLARLNVMYMQQNLDKEI</sequence>